<evidence type="ECO:0000313" key="2">
    <source>
        <dbReference type="Proteomes" id="UP000286246"/>
    </source>
</evidence>
<dbReference type="Proteomes" id="UP000286246">
    <property type="component" value="Unassembled WGS sequence"/>
</dbReference>
<dbReference type="OrthoDB" id="1360086at2"/>
<sequence>MRLIAIAVYCVLLVLSFASCEEKRRDTELLKYVAYSNRDSAQLELDLFESRFHGKLRFYRPGGEIDSGEVRGNIKNDTLSGDYYYTPFGWGQKKRRPFILLKKGSQYILGTGTEQEYMGIPHYIPSTINFQETKFIFRKVAR</sequence>
<organism evidence="1 2">
    <name type="scientific">Sphingobacterium detergens</name>
    <dbReference type="NCBI Taxonomy" id="1145106"/>
    <lineage>
        <taxon>Bacteria</taxon>
        <taxon>Pseudomonadati</taxon>
        <taxon>Bacteroidota</taxon>
        <taxon>Sphingobacteriia</taxon>
        <taxon>Sphingobacteriales</taxon>
        <taxon>Sphingobacteriaceae</taxon>
        <taxon>Sphingobacterium</taxon>
    </lineage>
</organism>
<keyword evidence="2" id="KW-1185">Reference proteome</keyword>
<dbReference type="EMBL" id="RAPY01000002">
    <property type="protein sequence ID" value="RKE52637.1"/>
    <property type="molecule type" value="Genomic_DNA"/>
</dbReference>
<protein>
    <recommendedName>
        <fullName evidence="3">Lipoprotein</fullName>
    </recommendedName>
</protein>
<dbReference type="RefSeq" id="WP_120259659.1">
    <property type="nucleotide sequence ID" value="NZ_RAPY01000002.1"/>
</dbReference>
<name>A0A420B7E6_SPHD1</name>
<dbReference type="AlphaFoldDB" id="A0A420B7E6"/>
<gene>
    <name evidence="1" type="ORF">DFQ12_2879</name>
</gene>
<evidence type="ECO:0008006" key="3">
    <source>
        <dbReference type="Google" id="ProtNLM"/>
    </source>
</evidence>
<dbReference type="PROSITE" id="PS51257">
    <property type="entry name" value="PROKAR_LIPOPROTEIN"/>
    <property type="match status" value="1"/>
</dbReference>
<accession>A0A420B7E6</accession>
<reference evidence="1 2" key="1">
    <citation type="submission" date="2018-09" db="EMBL/GenBank/DDBJ databases">
        <title>Genomic Encyclopedia of Type Strains, Phase III (KMG-III): the genomes of soil and plant-associated and newly described type strains.</title>
        <authorList>
            <person name="Whitman W."/>
        </authorList>
    </citation>
    <scope>NUCLEOTIDE SEQUENCE [LARGE SCALE GENOMIC DNA]</scope>
    <source>
        <strain evidence="1 2">CECT 7938</strain>
    </source>
</reference>
<proteinExistence type="predicted"/>
<evidence type="ECO:0000313" key="1">
    <source>
        <dbReference type="EMBL" id="RKE52637.1"/>
    </source>
</evidence>
<comment type="caution">
    <text evidence="1">The sequence shown here is derived from an EMBL/GenBank/DDBJ whole genome shotgun (WGS) entry which is preliminary data.</text>
</comment>